<comment type="caution">
    <text evidence="2">The sequence shown here is derived from an EMBL/GenBank/DDBJ whole genome shotgun (WGS) entry which is preliminary data.</text>
</comment>
<feature type="compositionally biased region" description="Basic residues" evidence="1">
    <location>
        <begin position="16"/>
        <end position="34"/>
    </location>
</feature>
<gene>
    <name evidence="2" type="ORF">G210_4363</name>
</gene>
<evidence type="ECO:0000313" key="3">
    <source>
        <dbReference type="Proteomes" id="UP000011777"/>
    </source>
</evidence>
<dbReference type="OMA" id="MKAPQNG"/>
<keyword evidence="3" id="KW-1185">Reference proteome</keyword>
<dbReference type="HOGENOM" id="CLU_164159_0_0_1"/>
<accession>M3HDY0</accession>
<dbReference type="OrthoDB" id="10613566at2759"/>
<organism evidence="2 3">
    <name type="scientific">Candida maltosa (strain Xu316)</name>
    <name type="common">Yeast</name>
    <dbReference type="NCBI Taxonomy" id="1245528"/>
    <lineage>
        <taxon>Eukaryota</taxon>
        <taxon>Fungi</taxon>
        <taxon>Dikarya</taxon>
        <taxon>Ascomycota</taxon>
        <taxon>Saccharomycotina</taxon>
        <taxon>Pichiomycetes</taxon>
        <taxon>Debaryomycetaceae</taxon>
        <taxon>Candida/Lodderomyces clade</taxon>
        <taxon>Candida</taxon>
    </lineage>
</organism>
<protein>
    <submittedName>
        <fullName evidence="2">Uncharacterized protein</fullName>
    </submittedName>
</protein>
<dbReference type="EMBL" id="AOGT01002462">
    <property type="protein sequence ID" value="EMG45442.1"/>
    <property type="molecule type" value="Genomic_DNA"/>
</dbReference>
<evidence type="ECO:0000256" key="1">
    <source>
        <dbReference type="SAM" id="MobiDB-lite"/>
    </source>
</evidence>
<reference evidence="2 3" key="1">
    <citation type="submission" date="2013-02" db="EMBL/GenBank/DDBJ databases">
        <title>Genome sequence of Candida maltosa Xu316, a potential industrial strain for xylitol and ethanol production.</title>
        <authorList>
            <person name="Yu J."/>
            <person name="Wang Q."/>
            <person name="Geng X."/>
            <person name="Bao W."/>
            <person name="He P."/>
            <person name="Cai J."/>
        </authorList>
    </citation>
    <scope>NUCLEOTIDE SEQUENCE [LARGE SCALE GENOMIC DNA]</scope>
    <source>
        <strain evidence="3">Xu316</strain>
    </source>
</reference>
<evidence type="ECO:0000313" key="2">
    <source>
        <dbReference type="EMBL" id="EMG45442.1"/>
    </source>
</evidence>
<sequence length="123" mass="13252">MGHNASKNKSTSKNQSTKHKSGSTKSHSHSHSHSKTTSVPKSPAQALTPKPKPKQQLATESRPVGTRDDNDTAMKAPQNGQLSAKEASARAAEERYQKLQSKNAGLNDRLKAKAKQGRNDKGL</sequence>
<proteinExistence type="predicted"/>
<dbReference type="eggNOG" id="ENOG502TI9N">
    <property type="taxonomic scope" value="Eukaryota"/>
</dbReference>
<dbReference type="Proteomes" id="UP000011777">
    <property type="component" value="Unassembled WGS sequence"/>
</dbReference>
<name>M3HDY0_CANMX</name>
<feature type="region of interest" description="Disordered" evidence="1">
    <location>
        <begin position="1"/>
        <end position="123"/>
    </location>
</feature>
<feature type="compositionally biased region" description="Basic and acidic residues" evidence="1">
    <location>
        <begin position="87"/>
        <end position="97"/>
    </location>
</feature>
<dbReference type="AlphaFoldDB" id="M3HDY0"/>